<accession>L2GKC1</accession>
<dbReference type="AlphaFoldDB" id="L2GKC1"/>
<keyword evidence="3" id="KW-0539">Nucleus</keyword>
<name>L2GKC1_VITCO</name>
<dbReference type="PANTHER" id="PTHR12687:SF4">
    <property type="entry name" value="NUCLEOLAR COMPLEX PROTEIN 2 HOMOLOG"/>
    <property type="match status" value="1"/>
</dbReference>
<sequence>MSKINELFQSTPESLQSRIEQYIKSTKDFTDEIQSFKTLVSDPNYEKALLVFYVELLSKAIKKPADFNAFISILIPFIDNVISMKTSILILRCLKALCYSKFFVPVSFYLTKLMSMAMNIKNLKKIGQQMNYDHVRVSSDETESEELQMFVIKECLVLIKRHCHTFGNSIGFPEFATVVCNELKSQCKVGIYKEIAVDLIKYISKRKSYIEEQRNRLNVNAVDANKISEFENQLEAWIAE</sequence>
<comment type="similarity">
    <text evidence="2">Belongs to the NOC2 family.</text>
</comment>
<dbReference type="VEuPathDB" id="MicrosporidiaDB:VICG_01669"/>
<dbReference type="PANTHER" id="PTHR12687">
    <property type="entry name" value="NUCLEOLAR COMPLEX 2 AND RAD4-RELATED"/>
    <property type="match status" value="1"/>
</dbReference>
<gene>
    <name evidence="4" type="ORF">VICG_01669</name>
</gene>
<dbReference type="InParanoid" id="L2GKC1"/>
<dbReference type="Pfam" id="PF03715">
    <property type="entry name" value="Noc2"/>
    <property type="match status" value="1"/>
</dbReference>
<proteinExistence type="inferred from homology"/>
<protein>
    <submittedName>
        <fullName evidence="4">Uncharacterized protein</fullName>
    </submittedName>
</protein>
<dbReference type="GO" id="GO:0005654">
    <property type="term" value="C:nucleoplasm"/>
    <property type="evidence" value="ECO:0007669"/>
    <property type="project" value="TreeGrafter"/>
</dbReference>
<dbReference type="InterPro" id="IPR005343">
    <property type="entry name" value="Noc2"/>
</dbReference>
<keyword evidence="5" id="KW-1185">Reference proteome</keyword>
<dbReference type="Proteomes" id="UP000011082">
    <property type="component" value="Unassembled WGS sequence"/>
</dbReference>
<evidence type="ECO:0000256" key="2">
    <source>
        <dbReference type="ARBA" id="ARBA00005907"/>
    </source>
</evidence>
<evidence type="ECO:0000256" key="1">
    <source>
        <dbReference type="ARBA" id="ARBA00004123"/>
    </source>
</evidence>
<reference evidence="5" key="1">
    <citation type="submission" date="2011-05" db="EMBL/GenBank/DDBJ databases">
        <title>The genome sequence of Vittaforma corneae strain ATCC 50505.</title>
        <authorList>
            <consortium name="The Broad Institute Genome Sequencing Platform"/>
            <person name="Cuomo C."/>
            <person name="Didier E."/>
            <person name="Bowers L."/>
            <person name="Young S.K."/>
            <person name="Zeng Q."/>
            <person name="Gargeya S."/>
            <person name="Fitzgerald M."/>
            <person name="Haas B."/>
            <person name="Abouelleil A."/>
            <person name="Alvarado L."/>
            <person name="Arachchi H.M."/>
            <person name="Berlin A."/>
            <person name="Chapman S.B."/>
            <person name="Gearin G."/>
            <person name="Goldberg J."/>
            <person name="Griggs A."/>
            <person name="Gujja S."/>
            <person name="Hansen M."/>
            <person name="Heiman D."/>
            <person name="Howarth C."/>
            <person name="Larimer J."/>
            <person name="Lui A."/>
            <person name="MacDonald P.J.P."/>
            <person name="McCowen C."/>
            <person name="Montmayeur A."/>
            <person name="Murphy C."/>
            <person name="Neiman D."/>
            <person name="Pearson M."/>
            <person name="Priest M."/>
            <person name="Roberts A."/>
            <person name="Saif S."/>
            <person name="Shea T."/>
            <person name="Sisk P."/>
            <person name="Stolte C."/>
            <person name="Sykes S."/>
            <person name="Wortman J."/>
            <person name="Nusbaum C."/>
            <person name="Birren B."/>
        </authorList>
    </citation>
    <scope>NUCLEOTIDE SEQUENCE [LARGE SCALE GENOMIC DNA]</scope>
    <source>
        <strain evidence="5">ATCC 50505</strain>
    </source>
</reference>
<dbReference type="RefSeq" id="XP_007605114.1">
    <property type="nucleotide sequence ID" value="XM_007605052.1"/>
</dbReference>
<dbReference type="EMBL" id="JH370146">
    <property type="protein sequence ID" value="ELA41296.1"/>
    <property type="molecule type" value="Genomic_DNA"/>
</dbReference>
<dbReference type="OMA" id="CETVCHE"/>
<evidence type="ECO:0000313" key="4">
    <source>
        <dbReference type="EMBL" id="ELA41296.1"/>
    </source>
</evidence>
<dbReference type="OrthoDB" id="10266662at2759"/>
<dbReference type="HOGENOM" id="CLU_1115748_0_0_1"/>
<dbReference type="GeneID" id="19882379"/>
<evidence type="ECO:0000256" key="3">
    <source>
        <dbReference type="ARBA" id="ARBA00023242"/>
    </source>
</evidence>
<dbReference type="GO" id="GO:0030691">
    <property type="term" value="C:Noc2p-Noc3p complex"/>
    <property type="evidence" value="ECO:0007669"/>
    <property type="project" value="TreeGrafter"/>
</dbReference>
<dbReference type="STRING" id="993615.L2GKC1"/>
<comment type="subcellular location">
    <subcellularLocation>
        <location evidence="1">Nucleus</location>
    </subcellularLocation>
</comment>
<organism evidence="4 5">
    <name type="scientific">Vittaforma corneae (strain ATCC 50505)</name>
    <name type="common">Microsporidian parasite</name>
    <name type="synonym">Nosema corneum</name>
    <dbReference type="NCBI Taxonomy" id="993615"/>
    <lineage>
        <taxon>Eukaryota</taxon>
        <taxon>Fungi</taxon>
        <taxon>Fungi incertae sedis</taxon>
        <taxon>Microsporidia</taxon>
        <taxon>Nosematidae</taxon>
        <taxon>Vittaforma</taxon>
    </lineage>
</organism>
<dbReference type="GO" id="GO:0030690">
    <property type="term" value="C:Noc1p-Noc2p complex"/>
    <property type="evidence" value="ECO:0007669"/>
    <property type="project" value="TreeGrafter"/>
</dbReference>
<evidence type="ECO:0000313" key="5">
    <source>
        <dbReference type="Proteomes" id="UP000011082"/>
    </source>
</evidence>
<dbReference type="GO" id="GO:0042273">
    <property type="term" value="P:ribosomal large subunit biogenesis"/>
    <property type="evidence" value="ECO:0007669"/>
    <property type="project" value="TreeGrafter"/>
</dbReference>
<dbReference type="GO" id="GO:0005730">
    <property type="term" value="C:nucleolus"/>
    <property type="evidence" value="ECO:0007669"/>
    <property type="project" value="TreeGrafter"/>
</dbReference>